<dbReference type="NCBIfam" id="TIGR01509">
    <property type="entry name" value="HAD-SF-IA-v3"/>
    <property type="match status" value="1"/>
</dbReference>
<gene>
    <name evidence="1" type="ORF">SAMN05444320_101980</name>
</gene>
<evidence type="ECO:0000313" key="2">
    <source>
        <dbReference type="Proteomes" id="UP000184501"/>
    </source>
</evidence>
<sequence>MAGVTIRGVLFDFSGTLYRLENDGPWLAGLVDESAGLTGEREAELLRRLSAPTGPLDGLPDHLQEAWARRDLDPAVHRDVHVALFHRLGLAEALATRFYERLINPVQWRPYPDTAEVLHRLRDSGVRVAVVSNIAWDIREVLRRHGVLDLVDAVVMSYVEGRIKPDPELFRVACARIGVDPAEALMVGDSEEADGGAAAVGCRVSIVEPLPTAERPSALLDALAAHRLG</sequence>
<dbReference type="SFLD" id="SFLDG01129">
    <property type="entry name" value="C1.5:_HAD__Beta-PGM__Phosphata"/>
    <property type="match status" value="1"/>
</dbReference>
<dbReference type="STRING" id="2017.SAMN05444320_101980"/>
<accession>A0A1M4W2H9</accession>
<dbReference type="PANTHER" id="PTHR46649">
    <property type="match status" value="1"/>
</dbReference>
<dbReference type="InterPro" id="IPR023214">
    <property type="entry name" value="HAD_sf"/>
</dbReference>
<proteinExistence type="predicted"/>
<organism evidence="1 2">
    <name type="scientific">Streptoalloteichus hindustanus</name>
    <dbReference type="NCBI Taxonomy" id="2017"/>
    <lineage>
        <taxon>Bacteria</taxon>
        <taxon>Bacillati</taxon>
        <taxon>Actinomycetota</taxon>
        <taxon>Actinomycetes</taxon>
        <taxon>Pseudonocardiales</taxon>
        <taxon>Pseudonocardiaceae</taxon>
        <taxon>Streptoalloteichus</taxon>
    </lineage>
</organism>
<dbReference type="NCBIfam" id="TIGR01549">
    <property type="entry name" value="HAD-SF-IA-v1"/>
    <property type="match status" value="1"/>
</dbReference>
<dbReference type="Pfam" id="PF00702">
    <property type="entry name" value="Hydrolase"/>
    <property type="match status" value="1"/>
</dbReference>
<dbReference type="Proteomes" id="UP000184501">
    <property type="component" value="Unassembled WGS sequence"/>
</dbReference>
<dbReference type="AlphaFoldDB" id="A0A1M4W2H9"/>
<dbReference type="EMBL" id="FQVN01000001">
    <property type="protein sequence ID" value="SHE75471.1"/>
    <property type="molecule type" value="Genomic_DNA"/>
</dbReference>
<dbReference type="SFLD" id="SFLDS00003">
    <property type="entry name" value="Haloacid_Dehalogenase"/>
    <property type="match status" value="1"/>
</dbReference>
<dbReference type="Gene3D" id="3.40.50.1000">
    <property type="entry name" value="HAD superfamily/HAD-like"/>
    <property type="match status" value="1"/>
</dbReference>
<dbReference type="PRINTS" id="PR00413">
    <property type="entry name" value="HADHALOGNASE"/>
</dbReference>
<evidence type="ECO:0000313" key="1">
    <source>
        <dbReference type="EMBL" id="SHE75471.1"/>
    </source>
</evidence>
<name>A0A1M4W2H9_STRHI</name>
<protein>
    <submittedName>
        <fullName evidence="1">Uncharacterized protein</fullName>
    </submittedName>
</protein>
<dbReference type="InterPro" id="IPR006439">
    <property type="entry name" value="HAD-SF_hydro_IA"/>
</dbReference>
<dbReference type="InterPro" id="IPR036412">
    <property type="entry name" value="HAD-like_sf"/>
</dbReference>
<reference evidence="1 2" key="1">
    <citation type="submission" date="2016-11" db="EMBL/GenBank/DDBJ databases">
        <authorList>
            <person name="Jaros S."/>
            <person name="Januszkiewicz K."/>
            <person name="Wedrychowicz H."/>
        </authorList>
    </citation>
    <scope>NUCLEOTIDE SEQUENCE [LARGE SCALE GENOMIC DNA]</scope>
    <source>
        <strain evidence="1 2">DSM 44523</strain>
    </source>
</reference>
<dbReference type="PANTHER" id="PTHR46649:SF4">
    <property type="entry name" value="HALOACID DEHALOGENASE-LIKE HYDROLASE (HAD) SUPERFAMILY PROTEIN"/>
    <property type="match status" value="1"/>
</dbReference>
<dbReference type="SUPFAM" id="SSF56784">
    <property type="entry name" value="HAD-like"/>
    <property type="match status" value="1"/>
</dbReference>
<keyword evidence="2" id="KW-1185">Reference proteome</keyword>